<sequence length="66" mass="7372">MHANVGDRLIIEGTHVGDGRREGVITKVRRDDHTPPYTVRWHDGHEALVYPGPDARVLPPAPTGRR</sequence>
<name>A0ABN3H840_9ACTN</name>
<evidence type="ECO:0000313" key="2">
    <source>
        <dbReference type="EMBL" id="GAA2371908.1"/>
    </source>
</evidence>
<reference evidence="2 3" key="1">
    <citation type="journal article" date="2019" name="Int. J. Syst. Evol. Microbiol.">
        <title>The Global Catalogue of Microorganisms (GCM) 10K type strain sequencing project: providing services to taxonomists for standard genome sequencing and annotation.</title>
        <authorList>
            <consortium name="The Broad Institute Genomics Platform"/>
            <consortium name="The Broad Institute Genome Sequencing Center for Infectious Disease"/>
            <person name="Wu L."/>
            <person name="Ma J."/>
        </authorList>
    </citation>
    <scope>NUCLEOTIDE SEQUENCE [LARGE SCALE GENOMIC DNA]</scope>
    <source>
        <strain evidence="2 3">JCM 3272</strain>
    </source>
</reference>
<dbReference type="Proteomes" id="UP001501444">
    <property type="component" value="Unassembled WGS sequence"/>
</dbReference>
<proteinExistence type="predicted"/>
<keyword evidence="3" id="KW-1185">Reference proteome</keyword>
<dbReference type="RefSeq" id="WP_344617255.1">
    <property type="nucleotide sequence ID" value="NZ_BAAARV010000072.1"/>
</dbReference>
<dbReference type="Gene3D" id="2.30.30.440">
    <property type="entry name" value="Domain of unknown function DUF1918"/>
    <property type="match status" value="1"/>
</dbReference>
<evidence type="ECO:0000313" key="3">
    <source>
        <dbReference type="Proteomes" id="UP001501444"/>
    </source>
</evidence>
<organism evidence="2 3">
    <name type="scientific">Dactylosporangium salmoneum</name>
    <dbReference type="NCBI Taxonomy" id="53361"/>
    <lineage>
        <taxon>Bacteria</taxon>
        <taxon>Bacillati</taxon>
        <taxon>Actinomycetota</taxon>
        <taxon>Actinomycetes</taxon>
        <taxon>Micromonosporales</taxon>
        <taxon>Micromonosporaceae</taxon>
        <taxon>Dactylosporangium</taxon>
    </lineage>
</organism>
<gene>
    <name evidence="2" type="ORF">GCM10010170_073890</name>
</gene>
<feature type="domain" description="DUF1918" evidence="1">
    <location>
        <begin position="1"/>
        <end position="57"/>
    </location>
</feature>
<evidence type="ECO:0000259" key="1">
    <source>
        <dbReference type="Pfam" id="PF08940"/>
    </source>
</evidence>
<comment type="caution">
    <text evidence="2">The sequence shown here is derived from an EMBL/GenBank/DDBJ whole genome shotgun (WGS) entry which is preliminary data.</text>
</comment>
<dbReference type="Pfam" id="PF08940">
    <property type="entry name" value="DUF1918"/>
    <property type="match status" value="1"/>
</dbReference>
<dbReference type="EMBL" id="BAAARV010000072">
    <property type="protein sequence ID" value="GAA2371908.1"/>
    <property type="molecule type" value="Genomic_DNA"/>
</dbReference>
<protein>
    <recommendedName>
        <fullName evidence="1">DUF1918 domain-containing protein</fullName>
    </recommendedName>
</protein>
<accession>A0ABN3H840</accession>
<dbReference type="SUPFAM" id="SSF50118">
    <property type="entry name" value="Cell growth inhibitor/plasmid maintenance toxic component"/>
    <property type="match status" value="1"/>
</dbReference>
<dbReference type="InterPro" id="IPR015035">
    <property type="entry name" value="DUF1918"/>
</dbReference>